<sequence>WSFRCAGTRLPGTRAWQGAVSGLISLNSRGWARRPGEHHRPHRPARTPKTGFTRNASR</sequence>
<evidence type="ECO:0000313" key="2">
    <source>
        <dbReference type="EMBL" id="CAA9251843.1"/>
    </source>
</evidence>
<evidence type="ECO:0000256" key="1">
    <source>
        <dbReference type="SAM" id="MobiDB-lite"/>
    </source>
</evidence>
<name>A0A6J4IJK1_9SPHI</name>
<feature type="non-terminal residue" evidence="2">
    <location>
        <position position="58"/>
    </location>
</feature>
<reference evidence="2" key="1">
    <citation type="submission" date="2020-02" db="EMBL/GenBank/DDBJ databases">
        <authorList>
            <person name="Meier V. D."/>
        </authorList>
    </citation>
    <scope>NUCLEOTIDE SEQUENCE</scope>
    <source>
        <strain evidence="2">AVDCRST_MAG56</strain>
    </source>
</reference>
<organism evidence="2">
    <name type="scientific">uncultured Cytophagales bacterium</name>
    <dbReference type="NCBI Taxonomy" id="158755"/>
    <lineage>
        <taxon>Bacteria</taxon>
        <taxon>Pseudomonadati</taxon>
        <taxon>Bacteroidota</taxon>
        <taxon>Sphingobacteriia</taxon>
        <taxon>Sphingobacteriales</taxon>
        <taxon>environmental samples</taxon>
    </lineage>
</organism>
<dbReference type="EMBL" id="CADCTQ010000180">
    <property type="protein sequence ID" value="CAA9251843.1"/>
    <property type="molecule type" value="Genomic_DNA"/>
</dbReference>
<feature type="compositionally biased region" description="Basic residues" evidence="1">
    <location>
        <begin position="36"/>
        <end position="46"/>
    </location>
</feature>
<proteinExistence type="predicted"/>
<dbReference type="AlphaFoldDB" id="A0A6J4IJK1"/>
<accession>A0A6J4IJK1</accession>
<protein>
    <submittedName>
        <fullName evidence="2">Uncharacterized protein</fullName>
    </submittedName>
</protein>
<feature type="region of interest" description="Disordered" evidence="1">
    <location>
        <begin position="31"/>
        <end position="58"/>
    </location>
</feature>
<feature type="non-terminal residue" evidence="2">
    <location>
        <position position="1"/>
    </location>
</feature>
<gene>
    <name evidence="2" type="ORF">AVDCRST_MAG56-1966</name>
</gene>